<accession>A0A9X9L9F6</accession>
<name>A0A9X9L9F6_BLUGR</name>
<sequence>MLKEKFLKGIPVSGTRPTTEVSAVGRKTKLFPLKGHYCRTVGPGQLTGSERPRQLDFLIKSIDLPLNAVTDWTENGVIGEFSAKPVEDARKEKFGQLTRYAREIFFRSRFVDFSMDSACMKQTLNCGCLTAQAHIAQAS</sequence>
<protein>
    <submittedName>
        <fullName evidence="1">Bgt-50717</fullName>
    </submittedName>
</protein>
<dbReference type="Proteomes" id="UP000324639">
    <property type="component" value="Chromosome Bgt_-02"/>
</dbReference>
<evidence type="ECO:0000313" key="1">
    <source>
        <dbReference type="EMBL" id="VCU39873.1"/>
    </source>
</evidence>
<keyword evidence="2" id="KW-1185">Reference proteome</keyword>
<dbReference type="AlphaFoldDB" id="A0A9X9L9F6"/>
<reference evidence="1 2" key="1">
    <citation type="submission" date="2018-08" db="EMBL/GenBank/DDBJ databases">
        <authorList>
            <person name="Muller C M."/>
        </authorList>
    </citation>
    <scope>NUCLEOTIDE SEQUENCE [LARGE SCALE GENOMIC DNA]</scope>
</reference>
<gene>
    <name evidence="1" type="ORF">BGT96224V316_LOCUS1122</name>
</gene>
<dbReference type="EMBL" id="LR026985">
    <property type="protein sequence ID" value="VCU39873.1"/>
    <property type="molecule type" value="Genomic_DNA"/>
</dbReference>
<evidence type="ECO:0000313" key="2">
    <source>
        <dbReference type="Proteomes" id="UP000324639"/>
    </source>
</evidence>
<organism evidence="1 2">
    <name type="scientific">Blumeria graminis f. sp. tritici</name>
    <dbReference type="NCBI Taxonomy" id="62690"/>
    <lineage>
        <taxon>Eukaryota</taxon>
        <taxon>Fungi</taxon>
        <taxon>Dikarya</taxon>
        <taxon>Ascomycota</taxon>
        <taxon>Pezizomycotina</taxon>
        <taxon>Leotiomycetes</taxon>
        <taxon>Erysiphales</taxon>
        <taxon>Erysiphaceae</taxon>
        <taxon>Blumeria</taxon>
    </lineage>
</organism>
<proteinExistence type="predicted"/>